<keyword evidence="2" id="KW-1185">Reference proteome</keyword>
<proteinExistence type="predicted"/>
<organism evidence="1 2">
    <name type="scientific">Paenibacillus stellifer</name>
    <dbReference type="NCBI Taxonomy" id="169760"/>
    <lineage>
        <taxon>Bacteria</taxon>
        <taxon>Bacillati</taxon>
        <taxon>Bacillota</taxon>
        <taxon>Bacilli</taxon>
        <taxon>Bacillales</taxon>
        <taxon>Paenibacillaceae</taxon>
        <taxon>Paenibacillus</taxon>
    </lineage>
</organism>
<dbReference type="HOGENOM" id="CLU_1642085_0_0_9"/>
<dbReference type="Pfam" id="PF14199">
    <property type="entry name" value="DUF4317"/>
    <property type="match status" value="1"/>
</dbReference>
<accession>A0A089LNN5</accession>
<sequence length="161" mass="19191">MPVTIRFALCSRQHKLFELEFQEEAEEPTKVMLHRDLVTGDPGEWQNLMLMLVDKMLVDTKCEKDTVITFVRGQYHRPTKAKNEESEESEKNETYAHRFILYSVNSTEQQQKNLMFDYCRAGAQLITLQRLSLRRFLLRRWLTIKLKFAHDPFHNRSLRTA</sequence>
<dbReference type="EMBL" id="CP009286">
    <property type="protein sequence ID" value="AIQ62467.1"/>
    <property type="molecule type" value="Genomic_DNA"/>
</dbReference>
<evidence type="ECO:0000313" key="2">
    <source>
        <dbReference type="Proteomes" id="UP000029507"/>
    </source>
</evidence>
<dbReference type="KEGG" id="pste:PSTEL_04450"/>
<reference evidence="1 2" key="1">
    <citation type="submission" date="2014-08" db="EMBL/GenBank/DDBJ databases">
        <title>Comparative genomics of the Paenibacillus odorifer group.</title>
        <authorList>
            <person name="den Bakker H.C."/>
            <person name="Tsai Y.-C."/>
            <person name="Martin N."/>
            <person name="Korlach J."/>
            <person name="Wiedmann M."/>
        </authorList>
    </citation>
    <scope>NUCLEOTIDE SEQUENCE [LARGE SCALE GENOMIC DNA]</scope>
    <source>
        <strain evidence="1 2">DSM 14472</strain>
    </source>
</reference>
<dbReference type="AlphaFoldDB" id="A0A089LNN5"/>
<name>A0A089LNN5_9BACL</name>
<dbReference type="Proteomes" id="UP000029507">
    <property type="component" value="Chromosome"/>
</dbReference>
<dbReference type="InterPro" id="IPR025466">
    <property type="entry name" value="DUF4317"/>
</dbReference>
<evidence type="ECO:0000313" key="1">
    <source>
        <dbReference type="EMBL" id="AIQ62467.1"/>
    </source>
</evidence>
<gene>
    <name evidence="1" type="ORF">PSTEL_04450</name>
</gene>
<dbReference type="STRING" id="169760.PSTEL_04450"/>
<protein>
    <submittedName>
        <fullName evidence="1">Uncharacterized protein</fullName>
    </submittedName>
</protein>